<feature type="compositionally biased region" description="Polar residues" evidence="7">
    <location>
        <begin position="1060"/>
        <end position="1075"/>
    </location>
</feature>
<protein>
    <submittedName>
        <fullName evidence="11">Uncharacterized protein LOC114334845</fullName>
    </submittedName>
</protein>
<feature type="compositionally biased region" description="Basic and acidic residues" evidence="7">
    <location>
        <begin position="481"/>
        <end position="491"/>
    </location>
</feature>
<feature type="compositionally biased region" description="Polar residues" evidence="7">
    <location>
        <begin position="738"/>
        <end position="761"/>
    </location>
</feature>
<name>A0A6P7G890_DIAVI</name>
<evidence type="ECO:0000259" key="9">
    <source>
        <dbReference type="PROSITE" id="PS50940"/>
    </source>
</evidence>
<feature type="compositionally biased region" description="Low complexity" evidence="7">
    <location>
        <begin position="1650"/>
        <end position="1668"/>
    </location>
</feature>
<feature type="compositionally biased region" description="Basic and acidic residues" evidence="7">
    <location>
        <begin position="458"/>
        <end position="472"/>
    </location>
</feature>
<evidence type="ECO:0000256" key="1">
    <source>
        <dbReference type="ARBA" id="ARBA00009121"/>
    </source>
</evidence>
<dbReference type="InterPro" id="IPR036508">
    <property type="entry name" value="Chitin-bd_dom_sf"/>
</dbReference>
<evidence type="ECO:0000256" key="8">
    <source>
        <dbReference type="SAM" id="SignalP"/>
    </source>
</evidence>
<feature type="compositionally biased region" description="Basic and acidic residues" evidence="7">
    <location>
        <begin position="1913"/>
        <end position="1922"/>
    </location>
</feature>
<dbReference type="GO" id="GO:0004568">
    <property type="term" value="F:chitinase activity"/>
    <property type="evidence" value="ECO:0007669"/>
    <property type="project" value="TreeGrafter"/>
</dbReference>
<feature type="region of interest" description="Disordered" evidence="7">
    <location>
        <begin position="1427"/>
        <end position="1459"/>
    </location>
</feature>
<evidence type="ECO:0000313" key="11">
    <source>
        <dbReference type="RefSeq" id="XP_028140760.1"/>
    </source>
</evidence>
<dbReference type="InterPro" id="IPR017853">
    <property type="entry name" value="GH"/>
</dbReference>
<feature type="compositionally biased region" description="Low complexity" evidence="7">
    <location>
        <begin position="514"/>
        <end position="528"/>
    </location>
</feature>
<dbReference type="InterPro" id="IPR001579">
    <property type="entry name" value="Glyco_hydro_18_chit_AS"/>
</dbReference>
<dbReference type="PROSITE" id="PS01095">
    <property type="entry name" value="GH18_1"/>
    <property type="match status" value="1"/>
</dbReference>
<dbReference type="InterPro" id="IPR050314">
    <property type="entry name" value="Glycosyl_Hydrlase_18"/>
</dbReference>
<feature type="compositionally biased region" description="Low complexity" evidence="7">
    <location>
        <begin position="606"/>
        <end position="635"/>
    </location>
</feature>
<keyword evidence="2" id="KW-0147">Chitin-binding</keyword>
<evidence type="ECO:0000256" key="7">
    <source>
        <dbReference type="SAM" id="MobiDB-lite"/>
    </source>
</evidence>
<dbReference type="InterPro" id="IPR002557">
    <property type="entry name" value="Chitin-bd_dom"/>
</dbReference>
<feature type="region of interest" description="Disordered" evidence="7">
    <location>
        <begin position="606"/>
        <end position="684"/>
    </location>
</feature>
<feature type="compositionally biased region" description="Low complexity" evidence="7">
    <location>
        <begin position="2519"/>
        <end position="2535"/>
    </location>
</feature>
<feature type="compositionally biased region" description="Polar residues" evidence="7">
    <location>
        <begin position="1427"/>
        <end position="1444"/>
    </location>
</feature>
<dbReference type="SMART" id="SM00494">
    <property type="entry name" value="ChtBD2"/>
    <property type="match status" value="2"/>
</dbReference>
<dbReference type="GO" id="GO:0005576">
    <property type="term" value="C:extracellular region"/>
    <property type="evidence" value="ECO:0007669"/>
    <property type="project" value="InterPro"/>
</dbReference>
<feature type="compositionally biased region" description="Basic and acidic residues" evidence="7">
    <location>
        <begin position="1866"/>
        <end position="1878"/>
    </location>
</feature>
<feature type="compositionally biased region" description="Polar residues" evidence="7">
    <location>
        <begin position="1265"/>
        <end position="1286"/>
    </location>
</feature>
<sequence length="2827" mass="319677">MLSAGICRWLFLLVSLATWVSLTSSQEMRVVCYYTNWSIYRPGDAKFSPQNINPYLCTHLIYAFGGFTKENTLKPFDKYQDIEKGGYAKFTGLKTYNKNLKTMLAIGGWNEGSTRFSPMVANATRRKEFARNAIKFLRLNHFDGLDLDWEYPSFRDGGKPRDKTNYPLLVQDLREEFDREAEKTGRPRLLLTMAVPAGLEYINKGFNVPELNRYLDWMNILSYDYHSAFEPAVNHHAPLYSLEEESEYNYDSDLNIDLREEFDREAEKTGRPKLLLTMAVPAGLEYINKGFNVPELNRYLDWMNILSYDYHSAFEPAVNHHAPLYSLEEESEYNYDSDLNIVCDYIKNQDWEVDDPNPKVMGPYAFKDNQWVGYDDEEIVKRKAEYVAENRLGGIMFWSIDNDDFRGKCHGKAYPLVEAGRAALLAAYGITDDNLIAPPSKPIKSRTRTRTKTVNKIEATEDEKTEKPEKIQTRRRNRTRPTKEKQDKQDVQEISIKRKNRRKEVKDSSREETSSYSSLKVVTPSWTTPAPPSTPDMDGGFKCEEDGFYPHPKDCKKYYWCLSGAGDSIVAHQFTCPAGLYFNKAADSCDYTQNVICKKKMQKATTTTTTTTTSTTARSQDASSTSSPTSLLFSTRMPSKISGGSRSIFRHTTTTTEAYEDDDEEYDDDEEEENKKESEEDPRVIKELIELIKKAGGLEELEKQFKVKGESPSNNNAEVTTKSSISKSLYERVLSKAIKNTPTSTGKNRNTIFRNSRGPQSEKTEDELKEETKPKVERGKLQYTSISRFRPSVAREKKAESVENDEDIEDNEDQTTKRSSDKFPAYTNIRRARISTTSEPSSDRNKILGELPEESDDEDSEEDDDDEDDDDIKSVYTPTTKKANIPHYINIRRQRPSTTEESSTSQYNEIKRGSTAEATSKEENSPTTSKYKQIRRGTTTASTTTTNTPSTSETQQFSTATENSTETSSASSISDSELGSSVEAVTENRSTEDIRNDYVSSVITTTGTYVTSTDDINAIKSENNVSKSPNKSSSLTKPHFLNSIQRKRPQLFEPRPFTKPTESTTSRASTSQVTKVSHDSTESENYKITTEKPTINFRSRGSSRFNPQKKIQTANIEDDIDTDIVPSKRRLVTTEKHIEEIRPYRPSELADLSSLTAVDFDNIKDLSARGNSRRRRPLRPSSTTTVVPEDLQKAQYTVKRRRINLNYKESERLPDVSKIAPTTESTASDSFQATSRNRKIIRRFRTSTHPSTLTSEVTETTTPLSRSQPTETTTKSILDIAPNNNEVNDDAFDDSSTEEEENIKLSESNIRENSDINSFEVDPKLRNKFNKPFDYFGKSSVHEKSSGIEKSTFILEEKSSKVDVTLGSGISTEPTIFNRTRKIVRKIIPTDAPKIVDKPVESEQVFGRKRKIIRKFKPINNTVEQKSTNSFSLNTTEDSLSTNDSSEHTDTSEHVDTSDNIYKLQDVSSESPKYPKRIFRPRTKFTLSTESSIDQEITTPKQYQRNKTILLRGPSRNYRPRFSTKSSEFDASTESAVSSKKYNFNYRRTTKLSTGTTSTEPTTYQSEKTSVSDLLQDLYETTTDDYIDITTEDNNTSEIPDENEIDYLTTTHSDKELETTMSTEENISNQTENIEDNDINLETTNKYIESTSTSTTTVTNTETTTTQTDISDEPESTTFYMEQTSEIQMDTTTVPERSTSEPSSSVATEQSSTSLRPNILKPIESRPKFIPSRLKSISNSQTTEANSVKPKPSYRNRLFASTTSSSVLKEASTRFTPKENKRYNKYRGGFRKENKDEESAVETSSASTIEKSYKYRKFKAQEPDISANENEKEDDDDELEDTTQTVESSSASYSNRFLSNFKKPKHNSDSVLDSRDNSNEDDDSSDDIKPISVLPLNKSLYKYRRPQTIQKSSDVDSEKSEDVPGDGITNAETQKVSPQINTTVSRFSNKTTHLKPQNKITSFSKSTTEATRVDDQLKDIDTEAIKNRNKNLFNNRKSTIGILTSSSPLTTLEDELATSPTILTTDDSTTVMEDESTVSSTHISTTESIESSTLVHIFAEKAAGTSELPSKVDNIENHSPENRVERLIEVNRIVNVQTKEDIVKHHHVEHITDQESPILDKIGAINRVTVIKVVDKDGQIVNSNDTNDNNLSPVYLADSQSNESPIKSSVDMIIQIAKIEEIPSENMLGKINLTNISLGINQSERTDREERKLGDIGSKLVTSKVENIGKAEIFGGLSHINVITPRPIHLTESSTIALEGLFQTEKPSLFTSKNSISDELLETENSKYVNVRILHPDEGYRINKEIKHDTKVIPIKLLKQDDDFIMRAKVVEVSTKSTLNTIKIAPIKVEAAKRLPPPLPLIRINREHNYTKDKIAWTNVTNEQIGSIRIGVCRRATGGKRRKADTHEDTRDTEKDIENTLTSLKEIPAQEAGEAKIRRKIPQKESSRRATGYKRKKADGYEATRDRKRFQGHIDKPQKIPAQEIPFRNFLRGTNRRSPFTTRSPTTKTPITNTTATAAITSSPSSTRFSRPTGPSRRKFLTRTTTATILESQESTSSTTKRPRPNIFDGTSRRPFLRRTAKTTTTTENPTSGILPQTTLFENDSVGKPIELRDVVVAIQNLQNAPVPSRTLRPLMEQNLIDSSGYEDLITTEIFITTATPRRKISSTKSTIRHTPTTVASRPTVYSYKKGSRFPSEQIKHTIAYTKPFSAELYPTDHINRIHSSLVQVPQYTDLNRYNKHEAYIDNTDITDQLPEHSKVLLHSNGVIECLDQGNFPHPASCKKFISCAKMDRGKIVGWEYTCPKNLSFDPIGGICNWAADLACDDK</sequence>
<dbReference type="GO" id="GO:0005975">
    <property type="term" value="P:carbohydrate metabolic process"/>
    <property type="evidence" value="ECO:0007669"/>
    <property type="project" value="InterPro"/>
</dbReference>
<evidence type="ECO:0000256" key="4">
    <source>
        <dbReference type="ARBA" id="ARBA00023157"/>
    </source>
</evidence>
<evidence type="ECO:0000256" key="5">
    <source>
        <dbReference type="ARBA" id="ARBA00023295"/>
    </source>
</evidence>
<feature type="compositionally biased region" description="Polar residues" evidence="7">
    <location>
        <begin position="1735"/>
        <end position="1746"/>
    </location>
</feature>
<evidence type="ECO:0000256" key="2">
    <source>
        <dbReference type="ARBA" id="ARBA00022669"/>
    </source>
</evidence>
<dbReference type="SUPFAM" id="SSF57625">
    <property type="entry name" value="Invertebrate chitin-binding proteins"/>
    <property type="match status" value="2"/>
</dbReference>
<feature type="domain" description="Chitin-binding type-2" evidence="9">
    <location>
        <begin position="2767"/>
        <end position="2826"/>
    </location>
</feature>
<keyword evidence="4" id="KW-1015">Disulfide bond</keyword>
<feature type="region of interest" description="Disordered" evidence="7">
    <location>
        <begin position="1904"/>
        <end position="1931"/>
    </location>
</feature>
<keyword evidence="3 6" id="KW-0378">Hydrolase</keyword>
<feature type="compositionally biased region" description="Acidic residues" evidence="7">
    <location>
        <begin position="1831"/>
        <end position="1841"/>
    </location>
</feature>
<feature type="compositionally biased region" description="Low complexity" evidence="7">
    <location>
        <begin position="1250"/>
        <end position="1264"/>
    </location>
</feature>
<feature type="region of interest" description="Disordered" evidence="7">
    <location>
        <begin position="435"/>
        <end position="539"/>
    </location>
</feature>
<dbReference type="PANTHER" id="PTHR11177">
    <property type="entry name" value="CHITINASE"/>
    <property type="match status" value="1"/>
</dbReference>
<feature type="compositionally biased region" description="Polar residues" evidence="7">
    <location>
        <begin position="711"/>
        <end position="727"/>
    </location>
</feature>
<feature type="region of interest" description="Disordered" evidence="7">
    <location>
        <begin position="1246"/>
        <end position="1305"/>
    </location>
</feature>
<dbReference type="Gene3D" id="3.20.20.80">
    <property type="entry name" value="Glycosidases"/>
    <property type="match status" value="2"/>
</dbReference>
<evidence type="ECO:0000256" key="6">
    <source>
        <dbReference type="RuleBase" id="RU000489"/>
    </source>
</evidence>
<feature type="compositionally biased region" description="Basic residues" evidence="7">
    <location>
        <begin position="443"/>
        <end position="453"/>
    </location>
</feature>
<feature type="compositionally biased region" description="Low complexity" evidence="7">
    <location>
        <begin position="938"/>
        <end position="983"/>
    </location>
</feature>
<dbReference type="InterPro" id="IPR001223">
    <property type="entry name" value="Glyco_hydro18_cat"/>
</dbReference>
<dbReference type="FunFam" id="3.20.20.80:FF:000557">
    <property type="entry name" value="Uncharacterized protein"/>
    <property type="match status" value="1"/>
</dbReference>
<feature type="region of interest" description="Disordered" evidence="7">
    <location>
        <begin position="1021"/>
        <end position="1086"/>
    </location>
</feature>
<dbReference type="SUPFAM" id="SSF51445">
    <property type="entry name" value="(Trans)glycosidases"/>
    <property type="match status" value="2"/>
</dbReference>
<feature type="compositionally biased region" description="Acidic residues" evidence="7">
    <location>
        <begin position="851"/>
        <end position="871"/>
    </location>
</feature>
<evidence type="ECO:0000259" key="10">
    <source>
        <dbReference type="PROSITE" id="PS51910"/>
    </source>
</evidence>
<feature type="compositionally biased region" description="Acidic residues" evidence="7">
    <location>
        <begin position="658"/>
        <end position="672"/>
    </location>
</feature>
<feature type="compositionally biased region" description="Basic and acidic residues" evidence="7">
    <location>
        <begin position="673"/>
        <end position="684"/>
    </location>
</feature>
<feature type="compositionally biased region" description="Low complexity" evidence="7">
    <location>
        <begin position="1021"/>
        <end position="1034"/>
    </location>
</feature>
<organism evidence="11">
    <name type="scientific">Diabrotica virgifera virgifera</name>
    <name type="common">western corn rootworm</name>
    <dbReference type="NCBI Taxonomy" id="50390"/>
    <lineage>
        <taxon>Eukaryota</taxon>
        <taxon>Metazoa</taxon>
        <taxon>Ecdysozoa</taxon>
        <taxon>Arthropoda</taxon>
        <taxon>Hexapoda</taxon>
        <taxon>Insecta</taxon>
        <taxon>Pterygota</taxon>
        <taxon>Neoptera</taxon>
        <taxon>Endopterygota</taxon>
        <taxon>Coleoptera</taxon>
        <taxon>Polyphaga</taxon>
        <taxon>Cucujiformia</taxon>
        <taxon>Chrysomeloidea</taxon>
        <taxon>Chrysomelidae</taxon>
        <taxon>Galerucinae</taxon>
        <taxon>Diabroticina</taxon>
        <taxon>Diabroticites</taxon>
        <taxon>Diabrotica</taxon>
    </lineage>
</organism>
<feature type="region of interest" description="Disordered" evidence="7">
    <location>
        <begin position="706"/>
        <end position="994"/>
    </location>
</feature>
<feature type="domain" description="Chitin-binding type-2" evidence="9">
    <location>
        <begin position="540"/>
        <end position="599"/>
    </location>
</feature>
<reference evidence="11" key="1">
    <citation type="submission" date="2025-08" db="UniProtKB">
        <authorList>
            <consortium name="RefSeq"/>
        </authorList>
    </citation>
    <scope>IDENTIFICATION</scope>
    <source>
        <tissue evidence="11">Whole insect</tissue>
    </source>
</reference>
<feature type="compositionally biased region" description="Basic and acidic residues" evidence="7">
    <location>
        <begin position="1076"/>
        <end position="1085"/>
    </location>
</feature>
<dbReference type="GO" id="GO:0008061">
    <property type="term" value="F:chitin binding"/>
    <property type="evidence" value="ECO:0007669"/>
    <property type="project" value="UniProtKB-KW"/>
</dbReference>
<dbReference type="RefSeq" id="XP_028140760.1">
    <property type="nucleotide sequence ID" value="XM_028284959.1"/>
</dbReference>
<feature type="signal peptide" evidence="8">
    <location>
        <begin position="1"/>
        <end position="25"/>
    </location>
</feature>
<feature type="chain" id="PRO_5027916535" evidence="8">
    <location>
        <begin position="26"/>
        <end position="2827"/>
    </location>
</feature>
<feature type="compositionally biased region" description="Polar residues" evidence="7">
    <location>
        <begin position="1842"/>
        <end position="1858"/>
    </location>
</feature>
<feature type="compositionally biased region" description="Polar residues" evidence="7">
    <location>
        <begin position="896"/>
        <end position="908"/>
    </location>
</feature>
<proteinExistence type="inferred from homology"/>
<keyword evidence="8" id="KW-0732">Signal</keyword>
<feature type="compositionally biased region" description="Acidic residues" evidence="7">
    <location>
        <begin position="1287"/>
        <end position="1301"/>
    </location>
</feature>
<feature type="compositionally biased region" description="Basic and acidic residues" evidence="7">
    <location>
        <begin position="770"/>
        <end position="780"/>
    </location>
</feature>
<feature type="region of interest" description="Disordered" evidence="7">
    <location>
        <begin position="1688"/>
        <end position="1807"/>
    </location>
</feature>
<dbReference type="Pfam" id="PF01607">
    <property type="entry name" value="CBM_14"/>
    <property type="match status" value="2"/>
</dbReference>
<dbReference type="InterPro" id="IPR011583">
    <property type="entry name" value="Chitinase_II/V-like_cat"/>
</dbReference>
<dbReference type="PROSITE" id="PS50940">
    <property type="entry name" value="CHIT_BIND_II"/>
    <property type="match status" value="2"/>
</dbReference>
<dbReference type="PANTHER" id="PTHR11177:SF399">
    <property type="entry name" value="CHITINASE 6, ISOFORM C"/>
    <property type="match status" value="1"/>
</dbReference>
<dbReference type="SMART" id="SM00636">
    <property type="entry name" value="Glyco_18"/>
    <property type="match status" value="1"/>
</dbReference>
<dbReference type="InParanoid" id="A0A6P7G890"/>
<dbReference type="FunFam" id="2.170.140.10:FF:000005">
    <property type="entry name" value="Acidic mammalian chitinase"/>
    <property type="match status" value="1"/>
</dbReference>
<dbReference type="OrthoDB" id="73875at2759"/>
<feature type="region of interest" description="Disordered" evidence="7">
    <location>
        <begin position="1820"/>
        <end position="1890"/>
    </location>
</feature>
<feature type="region of interest" description="Disordered" evidence="7">
    <location>
        <begin position="1650"/>
        <end position="1672"/>
    </location>
</feature>
<feature type="compositionally biased region" description="Acidic residues" evidence="7">
    <location>
        <begin position="802"/>
        <end position="813"/>
    </location>
</feature>
<dbReference type="FunFam" id="3.20.20.80:FF:000007">
    <property type="entry name" value="Acidic mammalian chitinase"/>
    <property type="match status" value="1"/>
</dbReference>
<feature type="compositionally biased region" description="Basic and acidic residues" evidence="7">
    <location>
        <begin position="909"/>
        <end position="924"/>
    </location>
</feature>
<feature type="region of interest" description="Disordered" evidence="7">
    <location>
        <begin position="2427"/>
        <end position="2463"/>
    </location>
</feature>
<gene>
    <name evidence="11" type="primary">LOC114334845</name>
</gene>
<feature type="region of interest" description="Disordered" evidence="7">
    <location>
        <begin position="2519"/>
        <end position="2538"/>
    </location>
</feature>
<dbReference type="PROSITE" id="PS51910">
    <property type="entry name" value="GH18_2"/>
    <property type="match status" value="1"/>
</dbReference>
<keyword evidence="5 6" id="KW-0326">Glycosidase</keyword>
<feature type="compositionally biased region" description="Basic and acidic residues" evidence="7">
    <location>
        <begin position="1445"/>
        <end position="1457"/>
    </location>
</feature>
<feature type="compositionally biased region" description="Polar residues" evidence="7">
    <location>
        <begin position="1688"/>
        <end position="1697"/>
    </location>
</feature>
<dbReference type="Pfam" id="PF00704">
    <property type="entry name" value="Glyco_hydro_18"/>
    <property type="match status" value="3"/>
</dbReference>
<accession>A0A6P7G890</accession>
<dbReference type="Gene3D" id="2.170.140.10">
    <property type="entry name" value="Chitin binding domain"/>
    <property type="match status" value="2"/>
</dbReference>
<feature type="domain" description="GH18" evidence="10">
    <location>
        <begin position="28"/>
        <end position="427"/>
    </location>
</feature>
<comment type="similarity">
    <text evidence="1">Belongs to the glycosyl hydrolase 18 family. Chitinase class II subfamily.</text>
</comment>
<evidence type="ECO:0000256" key="3">
    <source>
        <dbReference type="ARBA" id="ARBA00022801"/>
    </source>
</evidence>
<feature type="compositionally biased region" description="Polar residues" evidence="7">
    <location>
        <begin position="2551"/>
        <end position="2560"/>
    </location>
</feature>
<feature type="compositionally biased region" description="Basic and acidic residues" evidence="7">
    <location>
        <begin position="504"/>
        <end position="513"/>
    </location>
</feature>
<feature type="compositionally biased region" description="Low complexity" evidence="7">
    <location>
        <begin position="1700"/>
        <end position="1714"/>
    </location>
</feature>
<dbReference type="GO" id="GO:0006032">
    <property type="term" value="P:chitin catabolic process"/>
    <property type="evidence" value="ECO:0007669"/>
    <property type="project" value="TreeGrafter"/>
</dbReference>
<feature type="region of interest" description="Disordered" evidence="7">
    <location>
        <begin position="2551"/>
        <end position="2572"/>
    </location>
</feature>